<dbReference type="InterPro" id="IPR052017">
    <property type="entry name" value="TSUP"/>
</dbReference>
<organism evidence="9 10">
    <name type="scientific">Thermostichus vulcanus str. 'Rupite'</name>
    <dbReference type="NCBI Taxonomy" id="2813851"/>
    <lineage>
        <taxon>Bacteria</taxon>
        <taxon>Bacillati</taxon>
        <taxon>Cyanobacteriota</taxon>
        <taxon>Cyanophyceae</taxon>
        <taxon>Thermostichales</taxon>
        <taxon>Thermostichaceae</taxon>
        <taxon>Thermostichus</taxon>
    </lineage>
</organism>
<dbReference type="PANTHER" id="PTHR30269:SF37">
    <property type="entry name" value="MEMBRANE TRANSPORTER PROTEIN"/>
    <property type="match status" value="1"/>
</dbReference>
<feature type="transmembrane region" description="Helical" evidence="8">
    <location>
        <begin position="94"/>
        <end position="112"/>
    </location>
</feature>
<comment type="similarity">
    <text evidence="2 8">Belongs to the 4-toluene sulfonate uptake permease (TSUP) (TC 2.A.102) family.</text>
</comment>
<accession>A0ABT0C6W0</accession>
<feature type="transmembrane region" description="Helical" evidence="8">
    <location>
        <begin position="31"/>
        <end position="57"/>
    </location>
</feature>
<feature type="transmembrane region" description="Helical" evidence="8">
    <location>
        <begin position="222"/>
        <end position="240"/>
    </location>
</feature>
<dbReference type="RefSeq" id="WP_244348569.1">
    <property type="nucleotide sequence ID" value="NZ_JAFIRA010000001.1"/>
</dbReference>
<evidence type="ECO:0000256" key="4">
    <source>
        <dbReference type="ARBA" id="ARBA00022475"/>
    </source>
</evidence>
<name>A0ABT0C6W0_THEVL</name>
<keyword evidence="4 8" id="KW-1003">Cell membrane</keyword>
<feature type="transmembrane region" description="Helical" evidence="8">
    <location>
        <begin position="189"/>
        <end position="210"/>
    </location>
</feature>
<evidence type="ECO:0000313" key="10">
    <source>
        <dbReference type="Proteomes" id="UP000830835"/>
    </source>
</evidence>
<dbReference type="InterPro" id="IPR002781">
    <property type="entry name" value="TM_pro_TauE-like"/>
</dbReference>
<proteinExistence type="inferred from homology"/>
<feature type="transmembrane region" description="Helical" evidence="8">
    <location>
        <begin position="124"/>
        <end position="150"/>
    </location>
</feature>
<keyword evidence="7 8" id="KW-0472">Membrane</keyword>
<evidence type="ECO:0000256" key="3">
    <source>
        <dbReference type="ARBA" id="ARBA00022448"/>
    </source>
</evidence>
<protein>
    <recommendedName>
        <fullName evidence="8">Probable membrane transporter protein</fullName>
    </recommendedName>
</protein>
<evidence type="ECO:0000313" key="9">
    <source>
        <dbReference type="EMBL" id="MCJ2541530.1"/>
    </source>
</evidence>
<evidence type="ECO:0000256" key="7">
    <source>
        <dbReference type="ARBA" id="ARBA00023136"/>
    </source>
</evidence>
<comment type="caution">
    <text evidence="9">The sequence shown here is derived from an EMBL/GenBank/DDBJ whole genome shotgun (WGS) entry which is preliminary data.</text>
</comment>
<evidence type="ECO:0000256" key="2">
    <source>
        <dbReference type="ARBA" id="ARBA00009142"/>
    </source>
</evidence>
<dbReference type="Pfam" id="PF01925">
    <property type="entry name" value="TauE"/>
    <property type="match status" value="1"/>
</dbReference>
<evidence type="ECO:0000256" key="5">
    <source>
        <dbReference type="ARBA" id="ARBA00022692"/>
    </source>
</evidence>
<keyword evidence="6 8" id="KW-1133">Transmembrane helix</keyword>
<keyword evidence="5 8" id="KW-0812">Transmembrane</keyword>
<dbReference type="EMBL" id="JAFIRA010000001">
    <property type="protein sequence ID" value="MCJ2541530.1"/>
    <property type="molecule type" value="Genomic_DNA"/>
</dbReference>
<evidence type="ECO:0000256" key="1">
    <source>
        <dbReference type="ARBA" id="ARBA00004651"/>
    </source>
</evidence>
<keyword evidence="3" id="KW-0813">Transport</keyword>
<dbReference type="PANTHER" id="PTHR30269">
    <property type="entry name" value="TRANSMEMBRANE PROTEIN YFCA"/>
    <property type="match status" value="1"/>
</dbReference>
<evidence type="ECO:0000256" key="8">
    <source>
        <dbReference type="RuleBase" id="RU363041"/>
    </source>
</evidence>
<gene>
    <name evidence="9" type="ORF">JX360_01180</name>
</gene>
<dbReference type="Proteomes" id="UP000830835">
    <property type="component" value="Unassembled WGS sequence"/>
</dbReference>
<keyword evidence="10" id="KW-1185">Reference proteome</keyword>
<reference evidence="9" key="1">
    <citation type="submission" date="2021-02" db="EMBL/GenBank/DDBJ databases">
        <title>The CRISPR/cas machinery reduction and long-range gene transfer in the hot spring cyanobacterium Synechococcus.</title>
        <authorList>
            <person name="Dvorak P."/>
            <person name="Jahodarova E."/>
            <person name="Hasler P."/>
            <person name="Poulickova A."/>
        </authorList>
    </citation>
    <scope>NUCLEOTIDE SEQUENCE</scope>
    <source>
        <strain evidence="9">Rupite</strain>
    </source>
</reference>
<sequence>MVEGWVCLILFLATLTHGLSGFGLALVAVPLLQLVVSLQVATPLISLVSGMTVVAMAWRYRHALEWGSLLRLAGGATLTIPLGVWAAACWDERWIALMLGILLVLYALYRLLGLRLPELGSPHWAWLFGGLSGFLSGMANIGGPPAIIYANCRRWEPERFKSNLQGLFLSNLGTVMLSHTLQGNYTPQVLRLLGLGLPAIVIGFVTGLWLSRWIHPVQFRRLVLMSLVGIGLMLLGRSLSTLSGQG</sequence>
<evidence type="ECO:0000256" key="6">
    <source>
        <dbReference type="ARBA" id="ARBA00022989"/>
    </source>
</evidence>
<feature type="transmembrane region" description="Helical" evidence="8">
    <location>
        <begin position="69"/>
        <end position="88"/>
    </location>
</feature>
<comment type="subcellular location">
    <subcellularLocation>
        <location evidence="1 8">Cell membrane</location>
        <topology evidence="1 8">Multi-pass membrane protein</topology>
    </subcellularLocation>
</comment>